<gene>
    <name evidence="2" type="ORF">FK219_011640</name>
</gene>
<feature type="transmembrane region" description="Helical" evidence="1">
    <location>
        <begin position="48"/>
        <end position="70"/>
    </location>
</feature>
<feature type="transmembrane region" description="Helical" evidence="1">
    <location>
        <begin position="82"/>
        <end position="101"/>
    </location>
</feature>
<dbReference type="Proteomes" id="UP000818266">
    <property type="component" value="Unassembled WGS sequence"/>
</dbReference>
<organism evidence="2 3">
    <name type="scientific">Microcella pacifica</name>
    <dbReference type="NCBI Taxonomy" id="2591847"/>
    <lineage>
        <taxon>Bacteria</taxon>
        <taxon>Bacillati</taxon>
        <taxon>Actinomycetota</taxon>
        <taxon>Actinomycetes</taxon>
        <taxon>Micrococcales</taxon>
        <taxon>Microbacteriaceae</taxon>
        <taxon>Microcella</taxon>
    </lineage>
</organism>
<accession>A0A9E5MKZ3</accession>
<sequence>MTTVALIILLVLLGALAVFQLALAAGAPLGRYAWGGQHDGALPARLRIGSAVSIVIYALIAVVALERAGVIDLIPGEVVETVAMWVIAVYFALGIVMNGISRSKPERYTMTPVVIVLTAASVILALS</sequence>
<proteinExistence type="predicted"/>
<keyword evidence="1" id="KW-0472">Membrane</keyword>
<dbReference type="AlphaFoldDB" id="A0A9E5MKZ3"/>
<keyword evidence="1" id="KW-0812">Transmembrane</keyword>
<dbReference type="OrthoDB" id="1524823at2"/>
<comment type="caution">
    <text evidence="2">The sequence shown here is derived from an EMBL/GenBank/DDBJ whole genome shotgun (WGS) entry which is preliminary data.</text>
</comment>
<protein>
    <submittedName>
        <fullName evidence="2">Uncharacterized protein</fullName>
    </submittedName>
</protein>
<keyword evidence="1" id="KW-1133">Transmembrane helix</keyword>
<reference evidence="2 3" key="1">
    <citation type="submission" date="2019-06" db="EMBL/GenBank/DDBJ databases">
        <authorList>
            <person name="De-Chao Zhang Q."/>
        </authorList>
    </citation>
    <scope>NUCLEOTIDE SEQUENCE [LARGE SCALE GENOMIC DNA]</scope>
    <source>
        <strain evidence="2 3">KN1116</strain>
    </source>
</reference>
<dbReference type="EMBL" id="VIKT02000024">
    <property type="protein sequence ID" value="NHF63874.1"/>
    <property type="molecule type" value="Genomic_DNA"/>
</dbReference>
<name>A0A9E5MKZ3_9MICO</name>
<evidence type="ECO:0000313" key="3">
    <source>
        <dbReference type="Proteomes" id="UP000818266"/>
    </source>
</evidence>
<reference evidence="2 3" key="2">
    <citation type="submission" date="2020-03" db="EMBL/GenBank/DDBJ databases">
        <title>Chryseoglobus sp. isolated from a deep-sea seamount.</title>
        <authorList>
            <person name="Zhang D.-C."/>
        </authorList>
    </citation>
    <scope>NUCLEOTIDE SEQUENCE [LARGE SCALE GENOMIC DNA]</scope>
    <source>
        <strain evidence="2 3">KN1116</strain>
    </source>
</reference>
<evidence type="ECO:0000256" key="1">
    <source>
        <dbReference type="SAM" id="Phobius"/>
    </source>
</evidence>
<evidence type="ECO:0000313" key="2">
    <source>
        <dbReference type="EMBL" id="NHF63874.1"/>
    </source>
</evidence>
<keyword evidence="3" id="KW-1185">Reference proteome</keyword>
<feature type="transmembrane region" description="Helical" evidence="1">
    <location>
        <begin position="107"/>
        <end position="126"/>
    </location>
</feature>
<dbReference type="RefSeq" id="WP_152584085.1">
    <property type="nucleotide sequence ID" value="NZ_VIKT02000024.1"/>
</dbReference>